<reference evidence="2" key="2">
    <citation type="submission" date="2014-07" db="EMBL/GenBank/DDBJ databases">
        <authorList>
            <person name="Hull J."/>
        </authorList>
    </citation>
    <scope>NUCLEOTIDE SEQUENCE</scope>
</reference>
<name>A0A0A9ZB11_LYGHE</name>
<feature type="compositionally biased region" description="Low complexity" evidence="1">
    <location>
        <begin position="77"/>
        <end position="88"/>
    </location>
</feature>
<dbReference type="AlphaFoldDB" id="A0A0A9ZB11"/>
<feature type="region of interest" description="Disordered" evidence="1">
    <location>
        <begin position="65"/>
        <end position="112"/>
    </location>
</feature>
<gene>
    <name evidence="2" type="primary">yonE</name>
    <name evidence="2" type="ORF">CM83_45258</name>
</gene>
<evidence type="ECO:0000313" key="2">
    <source>
        <dbReference type="EMBL" id="JAG42472.1"/>
    </source>
</evidence>
<protein>
    <submittedName>
        <fullName evidence="2">SPBc2 prophage-derived uncharacterized protein yonE</fullName>
    </submittedName>
</protein>
<sequence length="112" mass="12600">MVDALRQAATNHTEHMQLVQTAHEATLEYHKTAQHTRELELLKLRTQLAHYERSMTFAVANKARPNSIPVNNNTDMSNTISGSGNGISEDGRRTIEDVLTSHAKAQQERHVK</sequence>
<reference evidence="2" key="1">
    <citation type="journal article" date="2014" name="PLoS ONE">
        <title>Transcriptome-Based Identification of ABC Transporters in the Western Tarnished Plant Bug Lygus hesperus.</title>
        <authorList>
            <person name="Hull J.J."/>
            <person name="Chaney K."/>
            <person name="Geib S.M."/>
            <person name="Fabrick J.A."/>
            <person name="Brent C.S."/>
            <person name="Walsh D."/>
            <person name="Lavine L.C."/>
        </authorList>
    </citation>
    <scope>NUCLEOTIDE SEQUENCE</scope>
</reference>
<dbReference type="EMBL" id="GBHO01001132">
    <property type="protein sequence ID" value="JAG42472.1"/>
    <property type="molecule type" value="Transcribed_RNA"/>
</dbReference>
<proteinExistence type="predicted"/>
<organism evidence="2">
    <name type="scientific">Lygus hesperus</name>
    <name type="common">Western plant bug</name>
    <dbReference type="NCBI Taxonomy" id="30085"/>
    <lineage>
        <taxon>Eukaryota</taxon>
        <taxon>Metazoa</taxon>
        <taxon>Ecdysozoa</taxon>
        <taxon>Arthropoda</taxon>
        <taxon>Hexapoda</taxon>
        <taxon>Insecta</taxon>
        <taxon>Pterygota</taxon>
        <taxon>Neoptera</taxon>
        <taxon>Paraneoptera</taxon>
        <taxon>Hemiptera</taxon>
        <taxon>Heteroptera</taxon>
        <taxon>Panheteroptera</taxon>
        <taxon>Cimicomorpha</taxon>
        <taxon>Miridae</taxon>
        <taxon>Mirini</taxon>
        <taxon>Lygus</taxon>
    </lineage>
</organism>
<evidence type="ECO:0000256" key="1">
    <source>
        <dbReference type="SAM" id="MobiDB-lite"/>
    </source>
</evidence>
<accession>A0A0A9ZB11</accession>